<gene>
    <name evidence="2" type="ORF">Sradi_3970100</name>
</gene>
<name>A0AAW2PG49_SESRA</name>
<dbReference type="PANTHER" id="PTHR46890">
    <property type="entry name" value="NON-LTR RETROLELEMENT REVERSE TRANSCRIPTASE-LIKE PROTEIN-RELATED"/>
    <property type="match status" value="1"/>
</dbReference>
<reference evidence="2" key="1">
    <citation type="submission" date="2020-06" db="EMBL/GenBank/DDBJ databases">
        <authorList>
            <person name="Li T."/>
            <person name="Hu X."/>
            <person name="Zhang T."/>
            <person name="Song X."/>
            <person name="Zhang H."/>
            <person name="Dai N."/>
            <person name="Sheng W."/>
            <person name="Hou X."/>
            <person name="Wei L."/>
        </authorList>
    </citation>
    <scope>NUCLEOTIDE SEQUENCE</scope>
    <source>
        <strain evidence="2">G02</strain>
        <tissue evidence="2">Leaf</tissue>
    </source>
</reference>
<protein>
    <recommendedName>
        <fullName evidence="1">Reverse transcriptase domain-containing protein</fullName>
    </recommendedName>
</protein>
<dbReference type="InterPro" id="IPR052343">
    <property type="entry name" value="Retrotransposon-Effector_Assoc"/>
</dbReference>
<feature type="domain" description="Reverse transcriptase" evidence="1">
    <location>
        <begin position="208"/>
        <end position="307"/>
    </location>
</feature>
<dbReference type="EMBL" id="JACGWJ010000017">
    <property type="protein sequence ID" value="KAL0355232.1"/>
    <property type="molecule type" value="Genomic_DNA"/>
</dbReference>
<reference evidence="2" key="2">
    <citation type="journal article" date="2024" name="Plant">
        <title>Genomic evolution and insights into agronomic trait innovations of Sesamum species.</title>
        <authorList>
            <person name="Miao H."/>
            <person name="Wang L."/>
            <person name="Qu L."/>
            <person name="Liu H."/>
            <person name="Sun Y."/>
            <person name="Le M."/>
            <person name="Wang Q."/>
            <person name="Wei S."/>
            <person name="Zheng Y."/>
            <person name="Lin W."/>
            <person name="Duan Y."/>
            <person name="Cao H."/>
            <person name="Xiong S."/>
            <person name="Wang X."/>
            <person name="Wei L."/>
            <person name="Li C."/>
            <person name="Ma Q."/>
            <person name="Ju M."/>
            <person name="Zhao R."/>
            <person name="Li G."/>
            <person name="Mu C."/>
            <person name="Tian Q."/>
            <person name="Mei H."/>
            <person name="Zhang T."/>
            <person name="Gao T."/>
            <person name="Zhang H."/>
        </authorList>
    </citation>
    <scope>NUCLEOTIDE SEQUENCE</scope>
    <source>
        <strain evidence="2">G02</strain>
    </source>
</reference>
<sequence>MLVNDRWFAHWSNAFYKNLPPRTLDHSPLVLSENPGIPHTGSFLFDNYLVASSDFIPSVRSTWRRNIIQNAIFVVTRNLKALKQDIIDEFLGYYQRLLGGDRDGRYIHIRYLKPWTRHIVTANEASQLVAPVMKDEIKNAFFNIVEDKSQGLDGYSSGFFKVAWPVIGEQVSQVVMDFFITGRLLKQVNVTLLTLIPQVQVPATVADLQPISCCNVLCKAITKIIVQLMPLLDHIISPSKNFFIPERSISDNILLAQELLYSYNQKRLPPRCALKVDLRKAYDIVECDFLLATLKLFGFLDRFTGWLRSV</sequence>
<proteinExistence type="predicted"/>
<accession>A0AAW2PG49</accession>
<dbReference type="InterPro" id="IPR000477">
    <property type="entry name" value="RT_dom"/>
</dbReference>
<evidence type="ECO:0000313" key="2">
    <source>
        <dbReference type="EMBL" id="KAL0355232.1"/>
    </source>
</evidence>
<dbReference type="Pfam" id="PF00078">
    <property type="entry name" value="RVT_1"/>
    <property type="match status" value="1"/>
</dbReference>
<dbReference type="PANTHER" id="PTHR46890:SF48">
    <property type="entry name" value="RNA-DIRECTED DNA POLYMERASE"/>
    <property type="match status" value="1"/>
</dbReference>
<organism evidence="2">
    <name type="scientific">Sesamum radiatum</name>
    <name type="common">Black benniseed</name>
    <dbReference type="NCBI Taxonomy" id="300843"/>
    <lineage>
        <taxon>Eukaryota</taxon>
        <taxon>Viridiplantae</taxon>
        <taxon>Streptophyta</taxon>
        <taxon>Embryophyta</taxon>
        <taxon>Tracheophyta</taxon>
        <taxon>Spermatophyta</taxon>
        <taxon>Magnoliopsida</taxon>
        <taxon>eudicotyledons</taxon>
        <taxon>Gunneridae</taxon>
        <taxon>Pentapetalae</taxon>
        <taxon>asterids</taxon>
        <taxon>lamiids</taxon>
        <taxon>Lamiales</taxon>
        <taxon>Pedaliaceae</taxon>
        <taxon>Sesamum</taxon>
    </lineage>
</organism>
<dbReference type="AlphaFoldDB" id="A0AAW2PG49"/>
<comment type="caution">
    <text evidence="2">The sequence shown here is derived from an EMBL/GenBank/DDBJ whole genome shotgun (WGS) entry which is preliminary data.</text>
</comment>
<evidence type="ECO:0000259" key="1">
    <source>
        <dbReference type="Pfam" id="PF00078"/>
    </source>
</evidence>